<keyword evidence="11" id="KW-0573">Peptidoglycan synthesis</keyword>
<dbReference type="EMBL" id="CP020814">
    <property type="protein sequence ID" value="ARK29185.1"/>
    <property type="molecule type" value="Genomic_DNA"/>
</dbReference>
<sequence length="713" mass="80313">MKKKILIAVSSLLSFVLFALIIYLFVILIGNYAIDNEKLVMKATTSLTDQNGEVLTHLFIENREPVSIQEIPKHVQDAFVVIEDVRFREHQGVDFRAIGRALYRDILAGAKVEGGSTITQQLAKNVFLTNEKTWLRKTKEVLIAMNLERRYSKDQLLEKYLNSIYFGHGAYGIQAASTLYFNKDVADLSIEEGALLAGLPKAPNSYSPINNPDRSKERRDLVLTVMQRHEVLEAEEAKRLKGKTVATNVNRFEEKEAFLTYIDMVMDEAESRYHLTQEELLTGGYRIVTPIDLRMQEVTYKKLKENRYFPTENEDAEAAVVLIDAHTGGVIAVQGGRDYVRRGLNRVNVKRQPGSAFKPLAVYAPAIENGRHPYTMLVDELLDYNGYTPRNYSHQYTGYMTMYDALTISANAPAVWLLNDIGIERSLEVLNRFNITIEDRGLAIALGGLTEGITPLQLASSYHVFANEGVRVEPYFIKEIYDRNGKRLDGEPLVEEEVIEPQTAWYMTRMLESVIQNGTGRHGDVQAMVAGKTGTTSFPGVEGAIMDAWFVGYSPDVVGTVWMGYDQTTNERYLHGGSAYPTVLFKDIINELPASLRQTTFQKPTAVTELESPIELPVVTDLKATFSIGGRGISSIHLDWTGPEEERVYYQIYEVNTDGRNHVATVVGDTQYYIGSLNPFTSKRYEIVPYDEITKQPGLPSNIAEVKFKFGLH</sequence>
<dbReference type="InterPro" id="IPR023346">
    <property type="entry name" value="Lysozyme-like_dom_sf"/>
</dbReference>
<dbReference type="RefSeq" id="WP_066155845.1">
    <property type="nucleotide sequence ID" value="NZ_CP020814.1"/>
</dbReference>
<evidence type="ECO:0000256" key="6">
    <source>
        <dbReference type="ARBA" id="ARBA00022676"/>
    </source>
</evidence>
<evidence type="ECO:0000259" key="20">
    <source>
        <dbReference type="Pfam" id="PF00912"/>
    </source>
</evidence>
<dbReference type="GO" id="GO:0008955">
    <property type="term" value="F:peptidoglycan glycosyltransferase activity"/>
    <property type="evidence" value="ECO:0007669"/>
    <property type="project" value="UniProtKB-EC"/>
</dbReference>
<keyword evidence="15" id="KW-0961">Cell wall biogenesis/degradation</keyword>
<keyword evidence="22" id="KW-1185">Reference proteome</keyword>
<evidence type="ECO:0000256" key="9">
    <source>
        <dbReference type="ARBA" id="ARBA00022801"/>
    </source>
</evidence>
<keyword evidence="6" id="KW-0328">Glycosyltransferase</keyword>
<feature type="transmembrane region" description="Helical" evidence="18">
    <location>
        <begin position="12"/>
        <end position="34"/>
    </location>
</feature>
<keyword evidence="12 18" id="KW-1133">Transmembrane helix</keyword>
<evidence type="ECO:0000313" key="22">
    <source>
        <dbReference type="Proteomes" id="UP000193006"/>
    </source>
</evidence>
<evidence type="ECO:0000256" key="2">
    <source>
        <dbReference type="ARBA" id="ARBA00007739"/>
    </source>
</evidence>
<dbReference type="FunFam" id="1.10.3810.10:FF:000001">
    <property type="entry name" value="Penicillin-binding protein 1A"/>
    <property type="match status" value="1"/>
</dbReference>
<accession>A0A1X9M6W3</accession>
<dbReference type="Pfam" id="PF00912">
    <property type="entry name" value="Transgly"/>
    <property type="match status" value="1"/>
</dbReference>
<dbReference type="GO" id="GO:0009002">
    <property type="term" value="F:serine-type D-Ala-D-Ala carboxypeptidase activity"/>
    <property type="evidence" value="ECO:0007669"/>
    <property type="project" value="UniProtKB-EC"/>
</dbReference>
<dbReference type="KEGG" id="bkw:BkAM31D_04545"/>
<evidence type="ECO:0000256" key="5">
    <source>
        <dbReference type="ARBA" id="ARBA00022670"/>
    </source>
</evidence>
<proteinExistence type="inferred from homology"/>
<dbReference type="SUPFAM" id="SSF53955">
    <property type="entry name" value="Lysozyme-like"/>
    <property type="match status" value="1"/>
</dbReference>
<dbReference type="GO" id="GO:0071555">
    <property type="term" value="P:cell wall organization"/>
    <property type="evidence" value="ECO:0007669"/>
    <property type="project" value="UniProtKB-KW"/>
</dbReference>
<dbReference type="InterPro" id="IPR001460">
    <property type="entry name" value="PCN-bd_Tpept"/>
</dbReference>
<evidence type="ECO:0000256" key="7">
    <source>
        <dbReference type="ARBA" id="ARBA00022679"/>
    </source>
</evidence>
<dbReference type="GO" id="GO:0009252">
    <property type="term" value="P:peptidoglycan biosynthetic process"/>
    <property type="evidence" value="ECO:0007669"/>
    <property type="project" value="UniProtKB-KW"/>
</dbReference>
<comment type="similarity">
    <text evidence="1">In the C-terminal section; belongs to the transpeptidase family.</text>
</comment>
<evidence type="ECO:0000256" key="3">
    <source>
        <dbReference type="ARBA" id="ARBA00022475"/>
    </source>
</evidence>
<dbReference type="GO" id="GO:0006508">
    <property type="term" value="P:proteolysis"/>
    <property type="evidence" value="ECO:0007669"/>
    <property type="project" value="UniProtKB-KW"/>
</dbReference>
<reference evidence="21 22" key="1">
    <citation type="submission" date="2017-04" db="EMBL/GenBank/DDBJ databases">
        <title>Bacillus krulwichiae AM31D Genome sequencing and assembly.</title>
        <authorList>
            <person name="Krulwich T.A."/>
            <person name="Anastor L."/>
            <person name="Ehrlich R."/>
            <person name="Ehrlich G.D."/>
            <person name="Janto B."/>
        </authorList>
    </citation>
    <scope>NUCLEOTIDE SEQUENCE [LARGE SCALE GENOMIC DNA]</scope>
    <source>
        <strain evidence="21 22">AM31D</strain>
    </source>
</reference>
<keyword evidence="9" id="KW-0378">Hydrolase</keyword>
<evidence type="ECO:0000256" key="15">
    <source>
        <dbReference type="ARBA" id="ARBA00023316"/>
    </source>
</evidence>
<evidence type="ECO:0000256" key="17">
    <source>
        <dbReference type="ARBA" id="ARBA00049902"/>
    </source>
</evidence>
<gene>
    <name evidence="21" type="primary">pbpF</name>
    <name evidence="21" type="ORF">BkAM31D_04545</name>
</gene>
<keyword evidence="4" id="KW-0121">Carboxypeptidase</keyword>
<keyword evidence="13 18" id="KW-0472">Membrane</keyword>
<name>A0A1X9M6W3_9BACI</name>
<dbReference type="SUPFAM" id="SSF56601">
    <property type="entry name" value="beta-lactamase/transpeptidase-like"/>
    <property type="match status" value="1"/>
</dbReference>
<dbReference type="InterPro" id="IPR036950">
    <property type="entry name" value="PBP_transglycosylase"/>
</dbReference>
<dbReference type="GO" id="GO:0008658">
    <property type="term" value="F:penicillin binding"/>
    <property type="evidence" value="ECO:0007669"/>
    <property type="project" value="InterPro"/>
</dbReference>
<keyword evidence="5" id="KW-0645">Protease</keyword>
<comment type="similarity">
    <text evidence="2">In the N-terminal section; belongs to the glycosyltransferase 51 family.</text>
</comment>
<evidence type="ECO:0000256" key="14">
    <source>
        <dbReference type="ARBA" id="ARBA00023268"/>
    </source>
</evidence>
<dbReference type="NCBIfam" id="TIGR02074">
    <property type="entry name" value="PBP_1a_fam"/>
    <property type="match status" value="1"/>
</dbReference>
<dbReference type="InterPro" id="IPR001264">
    <property type="entry name" value="Glyco_trans_51"/>
</dbReference>
<evidence type="ECO:0000256" key="12">
    <source>
        <dbReference type="ARBA" id="ARBA00022989"/>
    </source>
</evidence>
<evidence type="ECO:0000256" key="4">
    <source>
        <dbReference type="ARBA" id="ARBA00022645"/>
    </source>
</evidence>
<feature type="domain" description="Penicillin-binding protein transpeptidase" evidence="19">
    <location>
        <begin position="319"/>
        <end position="589"/>
    </location>
</feature>
<keyword evidence="10" id="KW-0133">Cell shape</keyword>
<dbReference type="Proteomes" id="UP000193006">
    <property type="component" value="Chromosome"/>
</dbReference>
<keyword evidence="14" id="KW-0511">Multifunctional enzyme</keyword>
<feature type="domain" description="Glycosyl transferase family 51" evidence="20">
    <location>
        <begin position="53"/>
        <end position="227"/>
    </location>
</feature>
<dbReference type="InterPro" id="IPR050396">
    <property type="entry name" value="Glycosyltr_51/Transpeptidase"/>
</dbReference>
<keyword evidence="3" id="KW-1003">Cell membrane</keyword>
<dbReference type="GO" id="GO:0008360">
    <property type="term" value="P:regulation of cell shape"/>
    <property type="evidence" value="ECO:0007669"/>
    <property type="project" value="UniProtKB-KW"/>
</dbReference>
<evidence type="ECO:0000256" key="18">
    <source>
        <dbReference type="SAM" id="Phobius"/>
    </source>
</evidence>
<dbReference type="Gene3D" id="3.40.710.10">
    <property type="entry name" value="DD-peptidase/beta-lactamase superfamily"/>
    <property type="match status" value="1"/>
</dbReference>
<dbReference type="AlphaFoldDB" id="A0A1X9M6W3"/>
<dbReference type="PANTHER" id="PTHR32282">
    <property type="entry name" value="BINDING PROTEIN TRANSPEPTIDASE, PUTATIVE-RELATED"/>
    <property type="match status" value="1"/>
</dbReference>
<comment type="catalytic activity">
    <reaction evidence="16">
        <text>Preferential cleavage: (Ac)2-L-Lys-D-Ala-|-D-Ala. Also transpeptidation of peptidyl-alanyl moieties that are N-acyl substituents of D-alanine.</text>
        <dbReference type="EC" id="3.4.16.4"/>
    </reaction>
</comment>
<evidence type="ECO:0000256" key="1">
    <source>
        <dbReference type="ARBA" id="ARBA00007090"/>
    </source>
</evidence>
<comment type="catalytic activity">
    <reaction evidence="17">
        <text>[GlcNAc-(1-&gt;4)-Mur2Ac(oyl-L-Ala-gamma-D-Glu-L-Lys-D-Ala-D-Ala)](n)-di-trans,octa-cis-undecaprenyl diphosphate + beta-D-GlcNAc-(1-&gt;4)-Mur2Ac(oyl-L-Ala-gamma-D-Glu-L-Lys-D-Ala-D-Ala)-di-trans,octa-cis-undecaprenyl diphosphate = [GlcNAc-(1-&gt;4)-Mur2Ac(oyl-L-Ala-gamma-D-Glu-L-Lys-D-Ala-D-Ala)](n+1)-di-trans,octa-cis-undecaprenyl diphosphate + di-trans,octa-cis-undecaprenyl diphosphate + H(+)</text>
        <dbReference type="Rhea" id="RHEA:23708"/>
        <dbReference type="Rhea" id="RHEA-COMP:9602"/>
        <dbReference type="Rhea" id="RHEA-COMP:9603"/>
        <dbReference type="ChEBI" id="CHEBI:15378"/>
        <dbReference type="ChEBI" id="CHEBI:58405"/>
        <dbReference type="ChEBI" id="CHEBI:60033"/>
        <dbReference type="ChEBI" id="CHEBI:78435"/>
        <dbReference type="EC" id="2.4.99.28"/>
    </reaction>
</comment>
<evidence type="ECO:0000256" key="10">
    <source>
        <dbReference type="ARBA" id="ARBA00022960"/>
    </source>
</evidence>
<dbReference type="PANTHER" id="PTHR32282:SF32">
    <property type="entry name" value="PENICILLIN-BINDING PROTEIN 2A"/>
    <property type="match status" value="1"/>
</dbReference>
<evidence type="ECO:0000256" key="16">
    <source>
        <dbReference type="ARBA" id="ARBA00034000"/>
    </source>
</evidence>
<dbReference type="Pfam" id="PF00905">
    <property type="entry name" value="Transpeptidase"/>
    <property type="match status" value="1"/>
</dbReference>
<evidence type="ECO:0000256" key="11">
    <source>
        <dbReference type="ARBA" id="ARBA00022984"/>
    </source>
</evidence>
<dbReference type="Gene3D" id="1.10.3810.10">
    <property type="entry name" value="Biosynthetic peptidoglycan transglycosylase-like"/>
    <property type="match status" value="1"/>
</dbReference>
<protein>
    <submittedName>
        <fullName evidence="21">Penicillin-binding protein 1F</fullName>
    </submittedName>
</protein>
<dbReference type="GO" id="GO:0030288">
    <property type="term" value="C:outer membrane-bounded periplasmic space"/>
    <property type="evidence" value="ECO:0007669"/>
    <property type="project" value="TreeGrafter"/>
</dbReference>
<evidence type="ECO:0000259" key="19">
    <source>
        <dbReference type="Pfam" id="PF00905"/>
    </source>
</evidence>
<evidence type="ECO:0000256" key="13">
    <source>
        <dbReference type="ARBA" id="ARBA00023136"/>
    </source>
</evidence>
<keyword evidence="8 18" id="KW-0812">Transmembrane</keyword>
<dbReference type="STRING" id="199441.BkAM31D_04545"/>
<keyword evidence="7" id="KW-0808">Transferase</keyword>
<organism evidence="21 22">
    <name type="scientific">Halalkalibacter krulwichiae</name>
    <dbReference type="NCBI Taxonomy" id="199441"/>
    <lineage>
        <taxon>Bacteria</taxon>
        <taxon>Bacillati</taxon>
        <taxon>Bacillota</taxon>
        <taxon>Bacilli</taxon>
        <taxon>Bacillales</taxon>
        <taxon>Bacillaceae</taxon>
        <taxon>Halalkalibacter</taxon>
    </lineage>
</organism>
<evidence type="ECO:0000313" key="21">
    <source>
        <dbReference type="EMBL" id="ARK29185.1"/>
    </source>
</evidence>
<evidence type="ECO:0000256" key="8">
    <source>
        <dbReference type="ARBA" id="ARBA00022692"/>
    </source>
</evidence>
<dbReference type="InterPro" id="IPR012338">
    <property type="entry name" value="Beta-lactam/transpept-like"/>
</dbReference>